<feature type="region of interest" description="Disordered" evidence="2">
    <location>
        <begin position="560"/>
        <end position="606"/>
    </location>
</feature>
<dbReference type="EMBL" id="AZGZ01000006">
    <property type="protein sequence ID" value="KZZ94515.1"/>
    <property type="molecule type" value="Genomic_DNA"/>
</dbReference>
<name>A0A168AYA8_9EURO</name>
<dbReference type="AlphaFoldDB" id="A0A168AYA8"/>
<evidence type="ECO:0000313" key="4">
    <source>
        <dbReference type="Proteomes" id="UP000242877"/>
    </source>
</evidence>
<protein>
    <submittedName>
        <fullName evidence="3">Uncharacterized protein</fullName>
    </submittedName>
</protein>
<dbReference type="VEuPathDB" id="FungiDB:AAP_01815"/>
<gene>
    <name evidence="3" type="ORF">AAP_01815</name>
</gene>
<feature type="compositionally biased region" description="Polar residues" evidence="2">
    <location>
        <begin position="345"/>
        <end position="369"/>
    </location>
</feature>
<organism evidence="3 4">
    <name type="scientific">Ascosphaera apis ARSEF 7405</name>
    <dbReference type="NCBI Taxonomy" id="392613"/>
    <lineage>
        <taxon>Eukaryota</taxon>
        <taxon>Fungi</taxon>
        <taxon>Dikarya</taxon>
        <taxon>Ascomycota</taxon>
        <taxon>Pezizomycotina</taxon>
        <taxon>Eurotiomycetes</taxon>
        <taxon>Eurotiomycetidae</taxon>
        <taxon>Onygenales</taxon>
        <taxon>Ascosphaeraceae</taxon>
        <taxon>Ascosphaera</taxon>
    </lineage>
</organism>
<evidence type="ECO:0000256" key="1">
    <source>
        <dbReference type="SAM" id="Coils"/>
    </source>
</evidence>
<keyword evidence="1" id="KW-0175">Coiled coil</keyword>
<reference evidence="3 4" key="1">
    <citation type="journal article" date="2016" name="Genome Biol. Evol.">
        <title>Divergent and convergent evolution of fungal pathogenicity.</title>
        <authorList>
            <person name="Shang Y."/>
            <person name="Xiao G."/>
            <person name="Zheng P."/>
            <person name="Cen K."/>
            <person name="Zhan S."/>
            <person name="Wang C."/>
        </authorList>
    </citation>
    <scope>NUCLEOTIDE SEQUENCE [LARGE SCALE GENOMIC DNA]</scope>
    <source>
        <strain evidence="3 4">ARSEF 7405</strain>
    </source>
</reference>
<accession>A0A168AYA8</accession>
<feature type="coiled-coil region" evidence="1">
    <location>
        <begin position="68"/>
        <end position="122"/>
    </location>
</feature>
<evidence type="ECO:0000313" key="3">
    <source>
        <dbReference type="EMBL" id="KZZ94515.1"/>
    </source>
</evidence>
<sequence>MAYGTSTNEVASEMIICMSKGGDLASFTACGRRQGTATVSMEGGAGQHASISAGAGHEQISPREILWCYQLRQENVALARRIESLEKEAQCLKSQQASSVAVKEMSRELETWQSRTAALEKRLDKHDTSLVSISSLLEQKPGHDVIGERMQQVIKLIQTVQAEISARILETEEKLQTRVNDAESVLELLVKCAEASRGLTSEFGENLQRVRSTTCEMRRDLDILERKLAGVISTKKITVADRGHEHAVGMTHSAEAPKRRSKRIIKKTTIMDSQDGSTPGAMRRDISPDSILPSIEKNQSGASQGESSDEEDQSNSPLPTPEVEEHHQFGGSLEIDNMPPPPELQETQSYASTPAPGQQRACTTLSAITPTPLPRAELKRGSSPEARIQQSELSLGQYVEHCHKVLQQRYPRRRDEAKAVELFWEGLNSEDGSSMAKAKIEQILDERGWLWQVFVDAIEAIVQGEDGELVVRIEDSLKADGEESMSQKEGSRIKVGGSGDDYRPKCKSGYLPSAALTVPKKECEVAASANVRCTRSHGKIPSVIIAQTPEQHQNTQQVISKTTRAPPRPGIEGPTNVAGAPSRDQLGKPVKQPEVKQESRKRRRREIPIIWNDQEIDPYITSLTKM</sequence>
<dbReference type="OrthoDB" id="4204141at2759"/>
<evidence type="ECO:0000256" key="2">
    <source>
        <dbReference type="SAM" id="MobiDB-lite"/>
    </source>
</evidence>
<proteinExistence type="predicted"/>
<feature type="region of interest" description="Disordered" evidence="2">
    <location>
        <begin position="247"/>
        <end position="385"/>
    </location>
</feature>
<keyword evidence="4" id="KW-1185">Reference proteome</keyword>
<dbReference type="Proteomes" id="UP000242877">
    <property type="component" value="Unassembled WGS sequence"/>
</dbReference>
<comment type="caution">
    <text evidence="3">The sequence shown here is derived from an EMBL/GenBank/DDBJ whole genome shotgun (WGS) entry which is preliminary data.</text>
</comment>